<sequence length="198" mass="22731">MQTSTSIYMNMMNCWLRAAHHATFCQNPPSHDALTKYTPLWYTLVYFGTLTVPVPMGYGLVGLLVGNSPRALDIMCFRRRTCGIVMSNPLIHCIGSRRRTRKATRAAGKRRWRSAQCTVPDLVQATEPRKPDYIYDASPVTRLQCRCAARHAQSCLVRNGRQRLAWPYFSISILCKPKIWLGKFDYVCPLAVTRPFWR</sequence>
<dbReference type="EMBL" id="JRHA01000004">
    <property type="protein sequence ID" value="PQK14080.1"/>
    <property type="molecule type" value="Genomic_DNA"/>
</dbReference>
<evidence type="ECO:0000256" key="1">
    <source>
        <dbReference type="SAM" id="Phobius"/>
    </source>
</evidence>
<keyword evidence="1" id="KW-0472">Membrane</keyword>
<keyword evidence="1" id="KW-1133">Transmembrane helix</keyword>
<dbReference type="AlphaFoldDB" id="A0A2S7YD23"/>
<protein>
    <submittedName>
        <fullName evidence="2">Uncharacterized protein</fullName>
    </submittedName>
</protein>
<proteinExistence type="predicted"/>
<gene>
    <name evidence="2" type="ORF">BB8028_0004g10110</name>
</gene>
<evidence type="ECO:0000313" key="2">
    <source>
        <dbReference type="EMBL" id="PQK14080.1"/>
    </source>
</evidence>
<name>A0A2S7YD23_BEABA</name>
<dbReference type="Proteomes" id="UP000237441">
    <property type="component" value="Unassembled WGS sequence"/>
</dbReference>
<evidence type="ECO:0000313" key="3">
    <source>
        <dbReference type="Proteomes" id="UP000237441"/>
    </source>
</evidence>
<organism evidence="2 3">
    <name type="scientific">Beauveria bassiana</name>
    <name type="common">White muscardine disease fungus</name>
    <name type="synonym">Tritirachium shiotae</name>
    <dbReference type="NCBI Taxonomy" id="176275"/>
    <lineage>
        <taxon>Eukaryota</taxon>
        <taxon>Fungi</taxon>
        <taxon>Dikarya</taxon>
        <taxon>Ascomycota</taxon>
        <taxon>Pezizomycotina</taxon>
        <taxon>Sordariomycetes</taxon>
        <taxon>Hypocreomycetidae</taxon>
        <taxon>Hypocreales</taxon>
        <taxon>Cordycipitaceae</taxon>
        <taxon>Beauveria</taxon>
    </lineage>
</organism>
<comment type="caution">
    <text evidence="2">The sequence shown here is derived from an EMBL/GenBank/DDBJ whole genome shotgun (WGS) entry which is preliminary data.</text>
</comment>
<feature type="transmembrane region" description="Helical" evidence="1">
    <location>
        <begin position="40"/>
        <end position="65"/>
    </location>
</feature>
<keyword evidence="1" id="KW-0812">Transmembrane</keyword>
<accession>A0A2S7YD23</accession>
<reference evidence="2 3" key="1">
    <citation type="submission" date="2016-07" db="EMBL/GenBank/DDBJ databases">
        <title>Comparative genomics of the entomopathogenic fungus Beauveria bassiana.</title>
        <authorList>
            <person name="Valero Jimenez C.A."/>
            <person name="Zwaan B.J."/>
            <person name="Van Kan J.A."/>
            <person name="Takken W."/>
            <person name="Debets A.J."/>
            <person name="Schoustra S.E."/>
            <person name="Koenraadt C.J."/>
        </authorList>
    </citation>
    <scope>NUCLEOTIDE SEQUENCE [LARGE SCALE GENOMIC DNA]</scope>
    <source>
        <strain evidence="2 3">ARSEF 8028</strain>
    </source>
</reference>